<keyword evidence="4" id="KW-0028">Amino-acid biosynthesis</keyword>
<dbReference type="SUPFAM" id="SSF53383">
    <property type="entry name" value="PLP-dependent transferases"/>
    <property type="match status" value="1"/>
</dbReference>
<dbReference type="Gene3D" id="3.90.1150.10">
    <property type="entry name" value="Aspartate Aminotransferase, domain 1"/>
    <property type="match status" value="1"/>
</dbReference>
<proteinExistence type="inferred from homology"/>
<evidence type="ECO:0000259" key="10">
    <source>
        <dbReference type="Pfam" id="PF00155"/>
    </source>
</evidence>
<gene>
    <name evidence="11" type="ORF">CRM94_31415</name>
</gene>
<dbReference type="Proteomes" id="UP000220629">
    <property type="component" value="Unassembled WGS sequence"/>
</dbReference>
<protein>
    <recommendedName>
        <fullName evidence="9">Aminotransferase</fullName>
        <ecNumber evidence="9">2.6.1.-</ecNumber>
    </recommendedName>
</protein>
<evidence type="ECO:0000256" key="8">
    <source>
        <dbReference type="ARBA" id="ARBA00047481"/>
    </source>
</evidence>
<dbReference type="CDD" id="cd00609">
    <property type="entry name" value="AAT_like"/>
    <property type="match status" value="1"/>
</dbReference>
<dbReference type="RefSeq" id="WP_096749251.1">
    <property type="nucleotide sequence ID" value="NZ_CADEPO010000005.1"/>
</dbReference>
<dbReference type="AlphaFoldDB" id="A0A2A7S5K9"/>
<dbReference type="PANTHER" id="PTHR43643:SF6">
    <property type="entry name" value="HISTIDINOL-PHOSPHATE AMINOTRANSFERASE"/>
    <property type="match status" value="1"/>
</dbReference>
<keyword evidence="6" id="KW-0663">Pyridoxal phosphate</keyword>
<dbReference type="InterPro" id="IPR004838">
    <property type="entry name" value="NHTrfase_class1_PyrdxlP-BS"/>
</dbReference>
<dbReference type="Gene3D" id="3.40.640.10">
    <property type="entry name" value="Type I PLP-dependent aspartate aminotransferase-like (Major domain)"/>
    <property type="match status" value="1"/>
</dbReference>
<dbReference type="InterPro" id="IPR015424">
    <property type="entry name" value="PyrdxlP-dep_Trfase"/>
</dbReference>
<evidence type="ECO:0000256" key="4">
    <source>
        <dbReference type="ARBA" id="ARBA00022605"/>
    </source>
</evidence>
<comment type="catalytic activity">
    <reaction evidence="8">
        <text>L-histidinol phosphate + 2-oxoglutarate = 3-(imidazol-4-yl)-2-oxopropyl phosphate + L-glutamate</text>
        <dbReference type="Rhea" id="RHEA:23744"/>
        <dbReference type="ChEBI" id="CHEBI:16810"/>
        <dbReference type="ChEBI" id="CHEBI:29985"/>
        <dbReference type="ChEBI" id="CHEBI:57766"/>
        <dbReference type="ChEBI" id="CHEBI:57980"/>
        <dbReference type="EC" id="2.6.1.9"/>
    </reaction>
</comment>
<evidence type="ECO:0000256" key="7">
    <source>
        <dbReference type="ARBA" id="ARBA00023102"/>
    </source>
</evidence>
<evidence type="ECO:0000256" key="3">
    <source>
        <dbReference type="ARBA" id="ARBA00022576"/>
    </source>
</evidence>
<name>A0A2A7S5K9_BURGA</name>
<evidence type="ECO:0000313" key="12">
    <source>
        <dbReference type="Proteomes" id="UP000220629"/>
    </source>
</evidence>
<dbReference type="PANTHER" id="PTHR43643">
    <property type="entry name" value="HISTIDINOL-PHOSPHATE AMINOTRANSFERASE 2"/>
    <property type="match status" value="1"/>
</dbReference>
<feature type="domain" description="Aminotransferase class I/classII large" evidence="10">
    <location>
        <begin position="24"/>
        <end position="332"/>
    </location>
</feature>
<dbReference type="GO" id="GO:0004400">
    <property type="term" value="F:histidinol-phosphate transaminase activity"/>
    <property type="evidence" value="ECO:0007669"/>
    <property type="project" value="UniProtKB-EC"/>
</dbReference>
<dbReference type="InterPro" id="IPR015422">
    <property type="entry name" value="PyrdxlP-dep_Trfase_small"/>
</dbReference>
<evidence type="ECO:0000313" key="11">
    <source>
        <dbReference type="EMBL" id="PEH38846.1"/>
    </source>
</evidence>
<evidence type="ECO:0000256" key="5">
    <source>
        <dbReference type="ARBA" id="ARBA00022679"/>
    </source>
</evidence>
<dbReference type="PROSITE" id="PS00105">
    <property type="entry name" value="AA_TRANSFER_CLASS_1"/>
    <property type="match status" value="1"/>
</dbReference>
<dbReference type="GO" id="GO:0000105">
    <property type="term" value="P:L-histidine biosynthetic process"/>
    <property type="evidence" value="ECO:0007669"/>
    <property type="project" value="UniProtKB-KW"/>
</dbReference>
<evidence type="ECO:0000256" key="1">
    <source>
        <dbReference type="ARBA" id="ARBA00005011"/>
    </source>
</evidence>
<evidence type="ECO:0000256" key="9">
    <source>
        <dbReference type="RuleBase" id="RU000481"/>
    </source>
</evidence>
<evidence type="ECO:0000256" key="2">
    <source>
        <dbReference type="ARBA" id="ARBA00007970"/>
    </source>
</evidence>
<dbReference type="EMBL" id="PDDY01000004">
    <property type="protein sequence ID" value="PEH38846.1"/>
    <property type="molecule type" value="Genomic_DNA"/>
</dbReference>
<dbReference type="InterPro" id="IPR050106">
    <property type="entry name" value="HistidinolP_aminotransfase"/>
</dbReference>
<comment type="cofactor">
    <cofactor evidence="9">
        <name>pyridoxal 5'-phosphate</name>
        <dbReference type="ChEBI" id="CHEBI:597326"/>
    </cofactor>
</comment>
<reference evidence="12" key="1">
    <citation type="submission" date="2017-09" db="EMBL/GenBank/DDBJ databases">
        <title>FDA dAtabase for Regulatory Grade micrObial Sequences (FDA-ARGOS): Supporting development and validation of Infectious Disease Dx tests.</title>
        <authorList>
            <person name="Minogue T."/>
            <person name="Wolcott M."/>
            <person name="Wasieloski L."/>
            <person name="Aguilar W."/>
            <person name="Moore D."/>
            <person name="Tallon L."/>
            <person name="Sadzewicz L."/>
            <person name="Ott S."/>
            <person name="Zhao X."/>
            <person name="Nagaraj S."/>
            <person name="Vavikolanu K."/>
            <person name="Aluvathingal J."/>
            <person name="Nadendla S."/>
            <person name="Sichtig H."/>
        </authorList>
    </citation>
    <scope>NUCLEOTIDE SEQUENCE [LARGE SCALE GENOMIC DNA]</scope>
    <source>
        <strain evidence="12">FDAARGOS_390</strain>
    </source>
</reference>
<dbReference type="InterPro" id="IPR004839">
    <property type="entry name" value="Aminotransferase_I/II_large"/>
</dbReference>
<sequence>MSDGAVKERAAGVRTATAVEAVCLAFNENPAPVEAAVVAAITAAASRVNRYPFEDEPRVMRRLAEHFDCPEANLMLVRGIDECFDRLCEAFPGMRQVSAWPGFDGYRGRIGVYGLPHFELGLTESLQLDPADLARLTREDFVTLASPSNPTSLLLGEDELATLRARAGKLLIDETYVDYSTRRRQRPAFGEHEYVFRSFSKSYGLAGLRLGVLFGPAEAIASMKRRQWFSNVGTLELNALAAVLDHDQARDAHVASILAERARVSEALRALGYRVVPSEANFVLVANPAGARTLAWLAGQGVQVKDAAQFGLAGHLRVSIGLAHENDRLLAALGSFPEAAGFSESVSIQGEFHD</sequence>
<comment type="similarity">
    <text evidence="2">Belongs to the class-II pyridoxal-phosphate-dependent aminotransferase family. Histidinol-phosphate aminotransferase subfamily.</text>
</comment>
<keyword evidence="7" id="KW-0368">Histidine biosynthesis</keyword>
<keyword evidence="3 9" id="KW-0032">Aminotransferase</keyword>
<comment type="pathway">
    <text evidence="1">Amino-acid biosynthesis; L-histidine biosynthesis; L-histidine from 5-phospho-alpha-D-ribose 1-diphosphate: step 7/9.</text>
</comment>
<dbReference type="InterPro" id="IPR015421">
    <property type="entry name" value="PyrdxlP-dep_Trfase_major"/>
</dbReference>
<dbReference type="GO" id="GO:0030170">
    <property type="term" value="F:pyridoxal phosphate binding"/>
    <property type="evidence" value="ECO:0007669"/>
    <property type="project" value="InterPro"/>
</dbReference>
<dbReference type="EC" id="2.6.1.-" evidence="9"/>
<evidence type="ECO:0000256" key="6">
    <source>
        <dbReference type="ARBA" id="ARBA00022898"/>
    </source>
</evidence>
<comment type="caution">
    <text evidence="11">The sequence shown here is derived from an EMBL/GenBank/DDBJ whole genome shotgun (WGS) entry which is preliminary data.</text>
</comment>
<keyword evidence="5 9" id="KW-0808">Transferase</keyword>
<dbReference type="Pfam" id="PF00155">
    <property type="entry name" value="Aminotran_1_2"/>
    <property type="match status" value="1"/>
</dbReference>
<comment type="similarity">
    <text evidence="9">Belongs to the class-I pyridoxal-phosphate-dependent aminotransferase family.</text>
</comment>
<accession>A0A2A7S5K9</accession>
<organism evidence="11 12">
    <name type="scientific">Burkholderia gladioli</name>
    <name type="common">Pseudomonas marginata</name>
    <name type="synonym">Phytomonas marginata</name>
    <dbReference type="NCBI Taxonomy" id="28095"/>
    <lineage>
        <taxon>Bacteria</taxon>
        <taxon>Pseudomonadati</taxon>
        <taxon>Pseudomonadota</taxon>
        <taxon>Betaproteobacteria</taxon>
        <taxon>Burkholderiales</taxon>
        <taxon>Burkholderiaceae</taxon>
        <taxon>Burkholderia</taxon>
    </lineage>
</organism>